<evidence type="ECO:0000256" key="5">
    <source>
        <dbReference type="ARBA" id="ARBA00022821"/>
    </source>
</evidence>
<evidence type="ECO:0000259" key="6">
    <source>
        <dbReference type="Pfam" id="PF18052"/>
    </source>
</evidence>
<evidence type="ECO:0000256" key="2">
    <source>
        <dbReference type="ARBA" id="ARBA00022614"/>
    </source>
</evidence>
<dbReference type="PANTHER" id="PTHR19338">
    <property type="entry name" value="TRANSLOCASE OF INNER MITOCHONDRIAL MEMBRANE 13 HOMOLOG"/>
    <property type="match status" value="1"/>
</dbReference>
<keyword evidence="3" id="KW-0677">Repeat</keyword>
<evidence type="ECO:0000313" key="8">
    <source>
        <dbReference type="Proteomes" id="UP000324705"/>
    </source>
</evidence>
<feature type="domain" description="Disease resistance N-terminal" evidence="6">
    <location>
        <begin position="5"/>
        <end position="92"/>
    </location>
</feature>
<organism evidence="7 8">
    <name type="scientific">Triticum turgidum subsp. durum</name>
    <name type="common">Durum wheat</name>
    <name type="synonym">Triticum durum</name>
    <dbReference type="NCBI Taxonomy" id="4567"/>
    <lineage>
        <taxon>Eukaryota</taxon>
        <taxon>Viridiplantae</taxon>
        <taxon>Streptophyta</taxon>
        <taxon>Embryophyta</taxon>
        <taxon>Tracheophyta</taxon>
        <taxon>Spermatophyta</taxon>
        <taxon>Magnoliopsida</taxon>
        <taxon>Liliopsida</taxon>
        <taxon>Poales</taxon>
        <taxon>Poaceae</taxon>
        <taxon>BOP clade</taxon>
        <taxon>Pooideae</taxon>
        <taxon>Triticodae</taxon>
        <taxon>Triticeae</taxon>
        <taxon>Triticinae</taxon>
        <taxon>Triticum</taxon>
    </lineage>
</organism>
<dbReference type="GO" id="GO:0006952">
    <property type="term" value="P:defense response"/>
    <property type="evidence" value="ECO:0007669"/>
    <property type="project" value="UniProtKB-KW"/>
</dbReference>
<keyword evidence="4" id="KW-0547">Nucleotide-binding</keyword>
<dbReference type="Gene3D" id="1.20.5.4130">
    <property type="match status" value="1"/>
</dbReference>
<keyword evidence="5" id="KW-0611">Plant defense</keyword>
<comment type="similarity">
    <text evidence="1">Belongs to the disease resistance NB-LRR family.</text>
</comment>
<sequence>MAETAITTVLAKVAELVAWEAAVLLEVGDDVRLLRDKLEWLHTFIRDADRRRRLRDDEFVAVWVRQTRDVAFEAEDALDDFLHRAGRRRRHRGPAPPLPGTGARCSGWRWSWRRWRPRCAGLQVALRHDLSARVRQIRKRLDEISANRAAYHIEHAASPAWAASSATTLAAWYDLEEYTVGFGKYSDMLREQLLDVDAVPGRALVSIVGESSIGKTTLARKVYQSPEMEMLPEALGGMKELEEVVLYSMPKMVGRIKEDGGQDHHKIKHVPVIQTIW</sequence>
<keyword evidence="8" id="KW-1185">Reference proteome</keyword>
<dbReference type="PANTHER" id="PTHR19338:SF0">
    <property type="entry name" value="MITOCHONDRIAL IMPORT INNER MEMBRANE TRANSLOCASE SUBUNIT TIM13"/>
    <property type="match status" value="1"/>
</dbReference>
<dbReference type="SUPFAM" id="SSF52540">
    <property type="entry name" value="P-loop containing nucleoside triphosphate hydrolases"/>
    <property type="match status" value="1"/>
</dbReference>
<dbReference type="InterPro" id="IPR041118">
    <property type="entry name" value="Rx_N"/>
</dbReference>
<dbReference type="EMBL" id="LT934115">
    <property type="protein sequence ID" value="VAH68074.1"/>
    <property type="molecule type" value="Genomic_DNA"/>
</dbReference>
<dbReference type="Gramene" id="TRITD3Av1G248790.1">
    <property type="protein sequence ID" value="TRITD3Av1G248790.1"/>
    <property type="gene ID" value="TRITD3Av1G248790"/>
</dbReference>
<keyword evidence="2" id="KW-0433">Leucine-rich repeat</keyword>
<dbReference type="GO" id="GO:0000166">
    <property type="term" value="F:nucleotide binding"/>
    <property type="evidence" value="ECO:0007669"/>
    <property type="project" value="UniProtKB-KW"/>
</dbReference>
<name>A0A9R0VQX8_TRITD</name>
<evidence type="ECO:0000313" key="7">
    <source>
        <dbReference type="EMBL" id="VAH68074.1"/>
    </source>
</evidence>
<dbReference type="Gene3D" id="3.40.50.300">
    <property type="entry name" value="P-loop containing nucleotide triphosphate hydrolases"/>
    <property type="match status" value="1"/>
</dbReference>
<dbReference type="InterPro" id="IPR027417">
    <property type="entry name" value="P-loop_NTPase"/>
</dbReference>
<dbReference type="Proteomes" id="UP000324705">
    <property type="component" value="Chromosome 3A"/>
</dbReference>
<evidence type="ECO:0000256" key="4">
    <source>
        <dbReference type="ARBA" id="ARBA00022741"/>
    </source>
</evidence>
<accession>A0A9R0VQX8</accession>
<evidence type="ECO:0000256" key="3">
    <source>
        <dbReference type="ARBA" id="ARBA00022737"/>
    </source>
</evidence>
<gene>
    <name evidence="7" type="ORF">TRITD_3Av1G248790</name>
</gene>
<evidence type="ECO:0000256" key="1">
    <source>
        <dbReference type="ARBA" id="ARBA00008894"/>
    </source>
</evidence>
<protein>
    <recommendedName>
        <fullName evidence="6">Disease resistance N-terminal domain-containing protein</fullName>
    </recommendedName>
</protein>
<dbReference type="AlphaFoldDB" id="A0A9R0VQX8"/>
<dbReference type="InterPro" id="IPR038005">
    <property type="entry name" value="RX-like_CC"/>
</dbReference>
<reference evidence="7 8" key="1">
    <citation type="submission" date="2017-09" db="EMBL/GenBank/DDBJ databases">
        <authorList>
            <consortium name="International Durum Wheat Genome Sequencing Consortium (IDWGSC)"/>
            <person name="Milanesi L."/>
        </authorList>
    </citation>
    <scope>NUCLEOTIDE SEQUENCE [LARGE SCALE GENOMIC DNA]</scope>
    <source>
        <strain evidence="8">cv. Svevo</strain>
    </source>
</reference>
<dbReference type="Pfam" id="PF18052">
    <property type="entry name" value="Rx_N"/>
    <property type="match status" value="1"/>
</dbReference>
<dbReference type="CDD" id="cd14798">
    <property type="entry name" value="RX-CC_like"/>
    <property type="match status" value="1"/>
</dbReference>
<proteinExistence type="inferred from homology"/>